<dbReference type="InterPro" id="IPR043736">
    <property type="entry name" value="DUF5681"/>
</dbReference>
<evidence type="ECO:0000313" key="4">
    <source>
        <dbReference type="Proteomes" id="UP000309952"/>
    </source>
</evidence>
<gene>
    <name evidence="3" type="ORF">NCTC9239_02193</name>
</gene>
<dbReference type="Proteomes" id="UP000309952">
    <property type="component" value="Chromosome"/>
</dbReference>
<sequence>MTDHPEGPNNPAKDTRFKPGRSGNPKGRPRKVPQAQIPSQQGRDVRAIARIKIPVKTPGGVKKMTLDQAIYYRIFIDAANGKISQQRQAIKLIQDAFGDNIIQDSRLRLIDQHAPDYQDVGSKDPLIRAFMISLAERSKR</sequence>
<feature type="domain" description="DUF5681" evidence="2">
    <location>
        <begin position="13"/>
        <end position="94"/>
    </location>
</feature>
<proteinExistence type="predicted"/>
<dbReference type="EMBL" id="LR588407">
    <property type="protein sequence ID" value="VTO16749.1"/>
    <property type="molecule type" value="Genomic_DNA"/>
</dbReference>
<dbReference type="Pfam" id="PF18932">
    <property type="entry name" value="DUF5681"/>
    <property type="match status" value="1"/>
</dbReference>
<organism evidence="3 4">
    <name type="scientific">Brevundimonas vancanneytii</name>
    <dbReference type="NCBI Taxonomy" id="1325724"/>
    <lineage>
        <taxon>Bacteria</taxon>
        <taxon>Pseudomonadati</taxon>
        <taxon>Pseudomonadota</taxon>
        <taxon>Alphaproteobacteria</taxon>
        <taxon>Caulobacterales</taxon>
        <taxon>Caulobacteraceae</taxon>
        <taxon>Brevundimonas</taxon>
    </lineage>
</organism>
<protein>
    <recommendedName>
        <fullName evidence="2">DUF5681 domain-containing protein</fullName>
    </recommendedName>
</protein>
<dbReference type="AlphaFoldDB" id="A0A4P1KBC8"/>
<name>A0A4P1KBC8_9CAUL</name>
<evidence type="ECO:0000256" key="1">
    <source>
        <dbReference type="SAM" id="MobiDB-lite"/>
    </source>
</evidence>
<reference evidence="3 4" key="1">
    <citation type="submission" date="2019-04" db="EMBL/GenBank/DDBJ databases">
        <authorList>
            <consortium name="Pathogen Informatics"/>
        </authorList>
    </citation>
    <scope>NUCLEOTIDE SEQUENCE [LARGE SCALE GENOMIC DNA]</scope>
    <source>
        <strain evidence="3 4">NCTC9239</strain>
    </source>
</reference>
<dbReference type="KEGG" id="bvy:NCTC9239_02193"/>
<feature type="region of interest" description="Disordered" evidence="1">
    <location>
        <begin position="1"/>
        <end position="44"/>
    </location>
</feature>
<evidence type="ECO:0000259" key="2">
    <source>
        <dbReference type="Pfam" id="PF18932"/>
    </source>
</evidence>
<keyword evidence="4" id="KW-1185">Reference proteome</keyword>
<evidence type="ECO:0000313" key="3">
    <source>
        <dbReference type="EMBL" id="VTO16749.1"/>
    </source>
</evidence>
<accession>A0A4P1KBC8</accession>
<dbReference type="RefSeq" id="WP_138141646.1">
    <property type="nucleotide sequence ID" value="NZ_LR588407.1"/>
</dbReference>